<organism evidence="3 4">
    <name type="scientific">Polychaeton citri CBS 116435</name>
    <dbReference type="NCBI Taxonomy" id="1314669"/>
    <lineage>
        <taxon>Eukaryota</taxon>
        <taxon>Fungi</taxon>
        <taxon>Dikarya</taxon>
        <taxon>Ascomycota</taxon>
        <taxon>Pezizomycotina</taxon>
        <taxon>Dothideomycetes</taxon>
        <taxon>Dothideomycetidae</taxon>
        <taxon>Capnodiales</taxon>
        <taxon>Capnodiaceae</taxon>
        <taxon>Polychaeton</taxon>
    </lineage>
</organism>
<proteinExistence type="predicted"/>
<sequence>MSANNLAARWSETNSPLSPGSKEGRLSRESSLKTRGSNAFSKTGTWTFEIISLLVATGAVAGIIGVLGYFDGHALPDWPLGITLSALIALLATVANANLAATLQSGISQLKWIRFKAGRAPLSDMEAFDEASRGVWGSMKLLVLARGGVFGSFGAILSILALALGPFAQQMATFRSHMVASADAAALVPRALNYTGYLPGRSSSNGFVPILPMKSAVYAGLFAENNNPNAPLNVTCATGNCTYEPFETLAVCNSCIDMTPYLTSYCADGEPADGNRTTCGWQLPNSTARLNSSTDVFSMTSSFPSAFGDMPYATIMRLTFIGTEAWNVPNVTSPWAQQCTLSACIQTISSNVVNGDLSETVTSTANNNTVLDISSGQDTPVYLTSTATNETFLLAMGAKLAFEAWFAGVFKTGSASRSAEATNTTVSEGNVIVNLTVGVSSGNTFFDTDVVTAFYWNYYEYSAGLPMLMHDLATSMTVAMRSFMGAVPHEGTAWRYESFVEVRWAFVAVPALIVFATALFLFAAIWRSKVSGTKLWKSSALAMLLHGLDQGTREKVGLAGSLVEKKRRARDVKVQLDGNGDAGSLLRE</sequence>
<evidence type="ECO:0000256" key="2">
    <source>
        <dbReference type="SAM" id="Phobius"/>
    </source>
</evidence>
<dbReference type="Pfam" id="PF11374">
    <property type="entry name" value="DUF3176"/>
    <property type="match status" value="1"/>
</dbReference>
<dbReference type="PANTHER" id="PTHR35394:SF6">
    <property type="entry name" value="DUF3176 DOMAIN-CONTAINING PROTEIN"/>
    <property type="match status" value="1"/>
</dbReference>
<evidence type="ECO:0000256" key="1">
    <source>
        <dbReference type="SAM" id="MobiDB-lite"/>
    </source>
</evidence>
<dbReference type="EMBL" id="MU003801">
    <property type="protein sequence ID" value="KAF2720316.1"/>
    <property type="molecule type" value="Genomic_DNA"/>
</dbReference>
<keyword evidence="2" id="KW-0472">Membrane</keyword>
<keyword evidence="2" id="KW-1133">Transmembrane helix</keyword>
<keyword evidence="2" id="KW-0812">Transmembrane</keyword>
<feature type="transmembrane region" description="Helical" evidence="2">
    <location>
        <begin position="82"/>
        <end position="101"/>
    </location>
</feature>
<feature type="transmembrane region" description="Helical" evidence="2">
    <location>
        <begin position="50"/>
        <end position="70"/>
    </location>
</feature>
<dbReference type="InterPro" id="IPR021514">
    <property type="entry name" value="DUF3176"/>
</dbReference>
<evidence type="ECO:0008006" key="5">
    <source>
        <dbReference type="Google" id="ProtNLM"/>
    </source>
</evidence>
<protein>
    <recommendedName>
        <fullName evidence="5">DUF3176 domain-containing protein</fullName>
    </recommendedName>
</protein>
<dbReference type="Proteomes" id="UP000799441">
    <property type="component" value="Unassembled WGS sequence"/>
</dbReference>
<name>A0A9P4UPC2_9PEZI</name>
<feature type="compositionally biased region" description="Polar residues" evidence="1">
    <location>
        <begin position="1"/>
        <end position="18"/>
    </location>
</feature>
<gene>
    <name evidence="3" type="ORF">K431DRAFT_321182</name>
</gene>
<reference evidence="3" key="1">
    <citation type="journal article" date="2020" name="Stud. Mycol.">
        <title>101 Dothideomycetes genomes: a test case for predicting lifestyles and emergence of pathogens.</title>
        <authorList>
            <person name="Haridas S."/>
            <person name="Albert R."/>
            <person name="Binder M."/>
            <person name="Bloem J."/>
            <person name="Labutti K."/>
            <person name="Salamov A."/>
            <person name="Andreopoulos B."/>
            <person name="Baker S."/>
            <person name="Barry K."/>
            <person name="Bills G."/>
            <person name="Bluhm B."/>
            <person name="Cannon C."/>
            <person name="Castanera R."/>
            <person name="Culley D."/>
            <person name="Daum C."/>
            <person name="Ezra D."/>
            <person name="Gonzalez J."/>
            <person name="Henrissat B."/>
            <person name="Kuo A."/>
            <person name="Liang C."/>
            <person name="Lipzen A."/>
            <person name="Lutzoni F."/>
            <person name="Magnuson J."/>
            <person name="Mondo S."/>
            <person name="Nolan M."/>
            <person name="Ohm R."/>
            <person name="Pangilinan J."/>
            <person name="Park H.-J."/>
            <person name="Ramirez L."/>
            <person name="Alfaro M."/>
            <person name="Sun H."/>
            <person name="Tritt A."/>
            <person name="Yoshinaga Y."/>
            <person name="Zwiers L.-H."/>
            <person name="Turgeon B."/>
            <person name="Goodwin S."/>
            <person name="Spatafora J."/>
            <person name="Crous P."/>
            <person name="Grigoriev I."/>
        </authorList>
    </citation>
    <scope>NUCLEOTIDE SEQUENCE</scope>
    <source>
        <strain evidence="3">CBS 116435</strain>
    </source>
</reference>
<feature type="transmembrane region" description="Helical" evidence="2">
    <location>
        <begin position="143"/>
        <end position="168"/>
    </location>
</feature>
<dbReference type="AlphaFoldDB" id="A0A9P4UPC2"/>
<dbReference type="OrthoDB" id="5376804at2759"/>
<feature type="transmembrane region" description="Helical" evidence="2">
    <location>
        <begin position="504"/>
        <end position="526"/>
    </location>
</feature>
<comment type="caution">
    <text evidence="3">The sequence shown here is derived from an EMBL/GenBank/DDBJ whole genome shotgun (WGS) entry which is preliminary data.</text>
</comment>
<evidence type="ECO:0000313" key="4">
    <source>
        <dbReference type="Proteomes" id="UP000799441"/>
    </source>
</evidence>
<feature type="region of interest" description="Disordered" evidence="1">
    <location>
        <begin position="1"/>
        <end position="30"/>
    </location>
</feature>
<accession>A0A9P4UPC2</accession>
<keyword evidence="4" id="KW-1185">Reference proteome</keyword>
<evidence type="ECO:0000313" key="3">
    <source>
        <dbReference type="EMBL" id="KAF2720316.1"/>
    </source>
</evidence>
<dbReference type="PANTHER" id="PTHR35394">
    <property type="entry name" value="DUF3176 DOMAIN-CONTAINING PROTEIN"/>
    <property type="match status" value="1"/>
</dbReference>